<dbReference type="PROSITE" id="PS51737">
    <property type="entry name" value="RECOMBINASE_DNA_BIND"/>
    <property type="match status" value="1"/>
</dbReference>
<dbReference type="PANTHER" id="PTHR30461:SF23">
    <property type="entry name" value="DNA RECOMBINASE-RELATED"/>
    <property type="match status" value="1"/>
</dbReference>
<dbReference type="SMART" id="SM00857">
    <property type="entry name" value="Resolvase"/>
    <property type="match status" value="1"/>
</dbReference>
<keyword evidence="5" id="KW-1185">Reference proteome</keyword>
<dbReference type="GO" id="GO:0003677">
    <property type="term" value="F:DNA binding"/>
    <property type="evidence" value="ECO:0007669"/>
    <property type="project" value="InterPro"/>
</dbReference>
<sequence length="560" mass="63249">MENNKKLRVAAYVRVSEETKETQHSLQAQEEFYRRQIHEKAEWELAEIYKDNGISGTDIKRREGFVRLISDCKAGKIDLILVKSVSRFARNTLDLLRIVRYLKQLGVSVRFEEQNIDSLTEEGELMLTLIASVAQAESESISENIKWAIHKAFQNGIGNTRRRTLGYHWVDGKLTVIPEEAEAVKRIFANFLAGGSHMKTAKELAGEGITSINGKLISVSAIGNILRNITYTGNTLLQKTFIQDPISKKKVMNTGELPQYFVQDTHEAIIDMDTFEQVQKKLAQNKEMGRFPYNHTGRKYPFTMKVICGCCGRHYTRQLWNTSAIGKKRPTWVCTGKKAEKYRRCGSKNIPEAKLMEASAKVLGVSEFDEDIFFDKVESITVQGVHELLFCLHDGTEVIQHWEHTAQKASWTPERKARHAANRTASPAKTKGASCMTGRIRCELCGMNYNKQTRKVARAGMVTFWKCRGIGNGGSCASEQITHDHLNSILAEALGVAQMTDEIFTGQIDHIGMCEPGKLIIYKKDGGTISCNYELLPMEKRQKPYRPKKRKGNARSQGDT</sequence>
<dbReference type="PANTHER" id="PTHR30461">
    <property type="entry name" value="DNA-INVERTASE FROM LAMBDOID PROPHAGE"/>
    <property type="match status" value="1"/>
</dbReference>
<proteinExistence type="predicted"/>
<dbReference type="InterPro" id="IPR038109">
    <property type="entry name" value="DNA_bind_recomb_sf"/>
</dbReference>
<dbReference type="InterPro" id="IPR050639">
    <property type="entry name" value="SSR_resolvase"/>
</dbReference>
<dbReference type="Gene3D" id="3.90.1750.20">
    <property type="entry name" value="Putative Large Serine Recombinase, Chain B, Domain 2"/>
    <property type="match status" value="1"/>
</dbReference>
<gene>
    <name evidence="4" type="ORF">H8S54_16500</name>
</gene>
<dbReference type="CDD" id="cd00338">
    <property type="entry name" value="Ser_Recombinase"/>
    <property type="match status" value="1"/>
</dbReference>
<dbReference type="InterPro" id="IPR006119">
    <property type="entry name" value="Resolv_N"/>
</dbReference>
<dbReference type="InterPro" id="IPR036162">
    <property type="entry name" value="Resolvase-like_N_sf"/>
</dbReference>
<dbReference type="Proteomes" id="UP000652847">
    <property type="component" value="Unassembled WGS sequence"/>
</dbReference>
<dbReference type="Pfam" id="PF07508">
    <property type="entry name" value="Recombinase"/>
    <property type="match status" value="1"/>
</dbReference>
<evidence type="ECO:0000313" key="4">
    <source>
        <dbReference type="EMBL" id="MBC5652658.1"/>
    </source>
</evidence>
<reference evidence="4 5" key="1">
    <citation type="submission" date="2020-08" db="EMBL/GenBank/DDBJ databases">
        <title>Genome public.</title>
        <authorList>
            <person name="Liu C."/>
            <person name="Sun Q."/>
        </authorList>
    </citation>
    <scope>NUCLEOTIDE SEQUENCE [LARGE SCALE GENOMIC DNA]</scope>
    <source>
        <strain evidence="4 5">BX17</strain>
    </source>
</reference>
<dbReference type="Pfam" id="PF13408">
    <property type="entry name" value="Zn_ribbon_recom"/>
    <property type="match status" value="1"/>
</dbReference>
<dbReference type="PROSITE" id="PS51736">
    <property type="entry name" value="RECOMBINASES_3"/>
    <property type="match status" value="1"/>
</dbReference>
<dbReference type="InterPro" id="IPR025827">
    <property type="entry name" value="Zn_ribbon_recom_dom"/>
</dbReference>
<dbReference type="InterPro" id="IPR011109">
    <property type="entry name" value="DNA_bind_recombinase_dom"/>
</dbReference>
<feature type="domain" description="Recombinase" evidence="3">
    <location>
        <begin position="164"/>
        <end position="288"/>
    </location>
</feature>
<dbReference type="RefSeq" id="WP_186901856.1">
    <property type="nucleotide sequence ID" value="NZ_JACOOT010000039.1"/>
</dbReference>
<organism evidence="4 5">
    <name type="scientific">Blautia segnis</name>
    <dbReference type="NCBI Taxonomy" id="2763030"/>
    <lineage>
        <taxon>Bacteria</taxon>
        <taxon>Bacillati</taxon>
        <taxon>Bacillota</taxon>
        <taxon>Clostridia</taxon>
        <taxon>Lachnospirales</taxon>
        <taxon>Lachnospiraceae</taxon>
        <taxon>Blautia</taxon>
    </lineage>
</organism>
<feature type="compositionally biased region" description="Basic residues" evidence="1">
    <location>
        <begin position="543"/>
        <end position="553"/>
    </location>
</feature>
<evidence type="ECO:0000256" key="1">
    <source>
        <dbReference type="SAM" id="MobiDB-lite"/>
    </source>
</evidence>
<dbReference type="SUPFAM" id="SSF53041">
    <property type="entry name" value="Resolvase-like"/>
    <property type="match status" value="1"/>
</dbReference>
<name>A0A8I0DT96_9FIRM</name>
<evidence type="ECO:0000259" key="3">
    <source>
        <dbReference type="PROSITE" id="PS51737"/>
    </source>
</evidence>
<protein>
    <submittedName>
        <fullName evidence="4">Recombinase family protein</fullName>
    </submittedName>
</protein>
<dbReference type="GO" id="GO:0000150">
    <property type="term" value="F:DNA strand exchange activity"/>
    <property type="evidence" value="ECO:0007669"/>
    <property type="project" value="InterPro"/>
</dbReference>
<comment type="caution">
    <text evidence="4">The sequence shown here is derived from an EMBL/GenBank/DDBJ whole genome shotgun (WGS) entry which is preliminary data.</text>
</comment>
<feature type="region of interest" description="Disordered" evidence="1">
    <location>
        <begin position="540"/>
        <end position="560"/>
    </location>
</feature>
<evidence type="ECO:0000313" key="5">
    <source>
        <dbReference type="Proteomes" id="UP000652847"/>
    </source>
</evidence>
<evidence type="ECO:0000259" key="2">
    <source>
        <dbReference type="PROSITE" id="PS51736"/>
    </source>
</evidence>
<dbReference type="Gene3D" id="3.40.50.1390">
    <property type="entry name" value="Resolvase, N-terminal catalytic domain"/>
    <property type="match status" value="1"/>
</dbReference>
<dbReference type="Pfam" id="PF00239">
    <property type="entry name" value="Resolvase"/>
    <property type="match status" value="1"/>
</dbReference>
<accession>A0A8I0DT96</accession>
<feature type="domain" description="Resolvase/invertase-type recombinase catalytic" evidence="2">
    <location>
        <begin position="8"/>
        <end position="156"/>
    </location>
</feature>
<dbReference type="AlphaFoldDB" id="A0A8I0DT96"/>
<dbReference type="EMBL" id="JACOOT010000039">
    <property type="protein sequence ID" value="MBC5652658.1"/>
    <property type="molecule type" value="Genomic_DNA"/>
</dbReference>